<feature type="binding site" description="covalent" evidence="8">
    <location>
        <position position="74"/>
    </location>
    <ligand>
        <name>heme c</name>
        <dbReference type="ChEBI" id="CHEBI:61717"/>
        <label>1</label>
    </ligand>
</feature>
<dbReference type="PROSITE" id="PS51007">
    <property type="entry name" value="CYTC"/>
    <property type="match status" value="1"/>
</dbReference>
<feature type="binding site" description="covalent" evidence="8">
    <location>
        <position position="217"/>
    </location>
    <ligand>
        <name>heme c</name>
        <dbReference type="ChEBI" id="CHEBI:61717"/>
        <label>2</label>
    </ligand>
</feature>
<feature type="binding site" description="covalent" evidence="8">
    <location>
        <position position="220"/>
    </location>
    <ligand>
        <name>heme c</name>
        <dbReference type="ChEBI" id="CHEBI:61717"/>
        <label>2</label>
    </ligand>
</feature>
<evidence type="ECO:0000256" key="3">
    <source>
        <dbReference type="ARBA" id="ARBA00022723"/>
    </source>
</evidence>
<proteinExistence type="predicted"/>
<dbReference type="InterPro" id="IPR026259">
    <property type="entry name" value="MauG/Cytc_peroxidase"/>
</dbReference>
<dbReference type="PANTHER" id="PTHR30600:SF7">
    <property type="entry name" value="CYTOCHROME C PEROXIDASE-RELATED"/>
    <property type="match status" value="1"/>
</dbReference>
<evidence type="ECO:0000256" key="8">
    <source>
        <dbReference type="PIRSR" id="PIRSR000294-1"/>
    </source>
</evidence>
<evidence type="ECO:0000256" key="4">
    <source>
        <dbReference type="ARBA" id="ARBA00022729"/>
    </source>
</evidence>
<comment type="cofactor">
    <cofactor evidence="8">
        <name>heme</name>
        <dbReference type="ChEBI" id="CHEBI:30413"/>
    </cofactor>
    <text evidence="8">Binds 2 heme groups.</text>
</comment>
<dbReference type="InterPro" id="IPR004852">
    <property type="entry name" value="Di-haem_cyt_c_peroxidsae"/>
</dbReference>
<dbReference type="GO" id="GO:0020037">
    <property type="term" value="F:heme binding"/>
    <property type="evidence" value="ECO:0007669"/>
    <property type="project" value="InterPro"/>
</dbReference>
<keyword evidence="4" id="KW-0732">Signal</keyword>
<dbReference type="EMBL" id="QFXE01000023">
    <property type="protein sequence ID" value="RDH80990.1"/>
    <property type="molecule type" value="Genomic_DNA"/>
</dbReference>
<evidence type="ECO:0000313" key="11">
    <source>
        <dbReference type="EMBL" id="RDH80990.1"/>
    </source>
</evidence>
<dbReference type="InterPro" id="IPR051395">
    <property type="entry name" value="Cytochrome_c_Peroxidase/MauG"/>
</dbReference>
<dbReference type="Pfam" id="PF03150">
    <property type="entry name" value="CCP_MauG"/>
    <property type="match status" value="1"/>
</dbReference>
<feature type="binding site" description="axial binding residue" evidence="9">
    <location>
        <position position="292"/>
    </location>
    <ligand>
        <name>heme c</name>
        <dbReference type="ChEBI" id="CHEBI:61717"/>
        <label>2</label>
    </ligand>
    <ligandPart>
        <name>Fe</name>
        <dbReference type="ChEBI" id="CHEBI:18248"/>
    </ligandPart>
</feature>
<evidence type="ECO:0000256" key="6">
    <source>
        <dbReference type="ARBA" id="ARBA00023002"/>
    </source>
</evidence>
<dbReference type="GO" id="GO:0009055">
    <property type="term" value="F:electron transfer activity"/>
    <property type="evidence" value="ECO:0007669"/>
    <property type="project" value="InterPro"/>
</dbReference>
<dbReference type="InterPro" id="IPR009056">
    <property type="entry name" value="Cyt_c-like_dom"/>
</dbReference>
<feature type="domain" description="Cytochrome c" evidence="10">
    <location>
        <begin position="203"/>
        <end position="317"/>
    </location>
</feature>
<dbReference type="InterPro" id="IPR036909">
    <property type="entry name" value="Cyt_c-like_dom_sf"/>
</dbReference>
<dbReference type="SUPFAM" id="SSF46626">
    <property type="entry name" value="Cytochrome c"/>
    <property type="match status" value="2"/>
</dbReference>
<evidence type="ECO:0000259" key="10">
    <source>
        <dbReference type="PROSITE" id="PS51007"/>
    </source>
</evidence>
<dbReference type="AlphaFoldDB" id="A0A370D8S8"/>
<keyword evidence="12" id="KW-1185">Reference proteome</keyword>
<dbReference type="PANTHER" id="PTHR30600">
    <property type="entry name" value="CYTOCHROME C PEROXIDASE-RELATED"/>
    <property type="match status" value="1"/>
</dbReference>
<accession>A0A370D8S8</accession>
<comment type="PTM">
    <text evidence="8">Binds 2 heme groups per subunit.</text>
</comment>
<evidence type="ECO:0000256" key="2">
    <source>
        <dbReference type="ARBA" id="ARBA00022617"/>
    </source>
</evidence>
<keyword evidence="5" id="KW-0574">Periplasm</keyword>
<dbReference type="GO" id="GO:0042597">
    <property type="term" value="C:periplasmic space"/>
    <property type="evidence" value="ECO:0007669"/>
    <property type="project" value="UniProtKB-SubCell"/>
</dbReference>
<comment type="caution">
    <text evidence="11">The sequence shown here is derived from an EMBL/GenBank/DDBJ whole genome shotgun (WGS) entry which is preliminary data.</text>
</comment>
<keyword evidence="7 9" id="KW-0408">Iron</keyword>
<feature type="binding site" description="axial binding residue" evidence="9">
    <location>
        <position position="78"/>
    </location>
    <ligand>
        <name>heme c</name>
        <dbReference type="ChEBI" id="CHEBI:61717"/>
        <label>1</label>
    </ligand>
    <ligandPart>
        <name>Fe</name>
        <dbReference type="ChEBI" id="CHEBI:18248"/>
    </ligandPart>
</feature>
<name>A0A370D8S8_9GAMM</name>
<keyword evidence="6" id="KW-0560">Oxidoreductase</keyword>
<dbReference type="Proteomes" id="UP000254771">
    <property type="component" value="Unassembled WGS sequence"/>
</dbReference>
<protein>
    <submittedName>
        <fullName evidence="11">Cytochrome B6</fullName>
    </submittedName>
</protein>
<keyword evidence="2 8" id="KW-0349">Heme</keyword>
<dbReference type="PIRSF" id="PIRSF000294">
    <property type="entry name" value="Cytochrome-c_peroxidase"/>
    <property type="match status" value="1"/>
</dbReference>
<keyword evidence="3 9" id="KW-0479">Metal-binding</keyword>
<feature type="binding site" description="axial binding residue" evidence="9">
    <location>
        <position position="221"/>
    </location>
    <ligand>
        <name>heme c</name>
        <dbReference type="ChEBI" id="CHEBI:61717"/>
        <label>2</label>
    </ligand>
    <ligandPart>
        <name>Fe</name>
        <dbReference type="ChEBI" id="CHEBI:18248"/>
    </ligandPart>
</feature>
<dbReference type="GO" id="GO:0046872">
    <property type="term" value="F:metal ion binding"/>
    <property type="evidence" value="ECO:0007669"/>
    <property type="project" value="UniProtKB-KW"/>
</dbReference>
<gene>
    <name evidence="11" type="ORF">DIZ78_18220</name>
</gene>
<dbReference type="Pfam" id="PF00034">
    <property type="entry name" value="Cytochrom_C"/>
    <property type="match status" value="1"/>
</dbReference>
<evidence type="ECO:0000313" key="12">
    <source>
        <dbReference type="Proteomes" id="UP000254771"/>
    </source>
</evidence>
<evidence type="ECO:0000256" key="7">
    <source>
        <dbReference type="ARBA" id="ARBA00023004"/>
    </source>
</evidence>
<sequence length="327" mass="36753">MSKSHNDPANIKRLRLPWRFFLLLGGSLLPGSTLFAMEPIQPIPQHVEYDKQKAALGKKLFFDPILSQDQTVSCATCHDPKTGGADYRAISEGIFNRPGQMNSPTVFNSYFNFRQFWNGRASNLASQVSGPLHNPVEMGLTLEEVDRRLNQHPEYPRQFKSIYGKPRVNIDDMADAIAEFEKALYTPNAKFDRYLRGELELDKAALDGYRLFKKIGCAACHNGINVGGNSYQYLGAVIPVKWRKDQGDLHQRTGDPFDKNRYKVPSLRNIALTGPYLHDGSAASLDKVLKKMAFHNLGFELSEDQLTQLMAFLNTLTGDMPAILDTP</sequence>
<reference evidence="11 12" key="1">
    <citation type="journal article" date="2018" name="ISME J.">
        <title>Endosymbiont genomes yield clues of tubeworm success.</title>
        <authorList>
            <person name="Li Y."/>
            <person name="Liles M.R."/>
            <person name="Halanych K.M."/>
        </authorList>
    </citation>
    <scope>NUCLEOTIDE SEQUENCE [LARGE SCALE GENOMIC DNA]</scope>
    <source>
        <strain evidence="11">A1462</strain>
    </source>
</reference>
<evidence type="ECO:0000256" key="5">
    <source>
        <dbReference type="ARBA" id="ARBA00022764"/>
    </source>
</evidence>
<dbReference type="Gene3D" id="1.10.760.10">
    <property type="entry name" value="Cytochrome c-like domain"/>
    <property type="match status" value="2"/>
</dbReference>
<comment type="subcellular location">
    <subcellularLocation>
        <location evidence="1">Periplasm</location>
    </subcellularLocation>
</comment>
<evidence type="ECO:0000256" key="9">
    <source>
        <dbReference type="PIRSR" id="PIRSR000294-2"/>
    </source>
</evidence>
<dbReference type="GO" id="GO:0004130">
    <property type="term" value="F:cytochrome-c peroxidase activity"/>
    <property type="evidence" value="ECO:0007669"/>
    <property type="project" value="TreeGrafter"/>
</dbReference>
<feature type="binding site" description="covalent" evidence="8">
    <location>
        <position position="77"/>
    </location>
    <ligand>
        <name>heme c</name>
        <dbReference type="ChEBI" id="CHEBI:61717"/>
        <label>1</label>
    </ligand>
</feature>
<organism evidence="11 12">
    <name type="scientific">endosymbiont of Escarpia spicata</name>
    <dbReference type="NCBI Taxonomy" id="2200908"/>
    <lineage>
        <taxon>Bacteria</taxon>
        <taxon>Pseudomonadati</taxon>
        <taxon>Pseudomonadota</taxon>
        <taxon>Gammaproteobacteria</taxon>
        <taxon>sulfur-oxidizing symbionts</taxon>
    </lineage>
</organism>
<evidence type="ECO:0000256" key="1">
    <source>
        <dbReference type="ARBA" id="ARBA00004418"/>
    </source>
</evidence>